<sequence>MGAFQIALISIIVFSSIQFVQYVLIITAYLLLIQNQVPYLKTKFLLTTLVALQNIGMMLVNEHQKNQKIVNDTTCTIQALIIHGTQLSIYTLFLCLIYSKCRKELNESSIINMTLVTLSLMIIPLIMYQTRPGELLCEFDQPTKVILSTICSYIILVVVLVSPLLSINKIDTQLNKFIIIFTITQVVEVIKNTIDISELELVGLFVIQIRNFLFMLFFQIETKDALFDYCGMTKKTKKHKSSLTRQEECIPVKENEMIYKN</sequence>
<feature type="transmembrane region" description="Helical" evidence="1">
    <location>
        <begin position="80"/>
        <end position="98"/>
    </location>
</feature>
<evidence type="ECO:0000313" key="2">
    <source>
        <dbReference type="EMBL" id="CAD8080246.1"/>
    </source>
</evidence>
<reference evidence="2" key="1">
    <citation type="submission" date="2021-01" db="EMBL/GenBank/DDBJ databases">
        <authorList>
            <consortium name="Genoscope - CEA"/>
            <person name="William W."/>
        </authorList>
    </citation>
    <scope>NUCLEOTIDE SEQUENCE</scope>
</reference>
<keyword evidence="3" id="KW-1185">Reference proteome</keyword>
<name>A0A8S1MSL3_9CILI</name>
<comment type="caution">
    <text evidence="2">The sequence shown here is derived from an EMBL/GenBank/DDBJ whole genome shotgun (WGS) entry which is preliminary data.</text>
</comment>
<dbReference type="AlphaFoldDB" id="A0A8S1MSL3"/>
<accession>A0A8S1MSL3</accession>
<organism evidence="2 3">
    <name type="scientific">Paramecium sonneborni</name>
    <dbReference type="NCBI Taxonomy" id="65129"/>
    <lineage>
        <taxon>Eukaryota</taxon>
        <taxon>Sar</taxon>
        <taxon>Alveolata</taxon>
        <taxon>Ciliophora</taxon>
        <taxon>Intramacronucleata</taxon>
        <taxon>Oligohymenophorea</taxon>
        <taxon>Peniculida</taxon>
        <taxon>Parameciidae</taxon>
        <taxon>Paramecium</taxon>
    </lineage>
</organism>
<protein>
    <submittedName>
        <fullName evidence="2">Uncharacterized protein</fullName>
    </submittedName>
</protein>
<evidence type="ECO:0000313" key="3">
    <source>
        <dbReference type="Proteomes" id="UP000692954"/>
    </source>
</evidence>
<gene>
    <name evidence="2" type="ORF">PSON_ATCC_30995.1.T0400141</name>
</gene>
<keyword evidence="1" id="KW-0812">Transmembrane</keyword>
<feature type="transmembrane region" description="Helical" evidence="1">
    <location>
        <begin position="145"/>
        <end position="165"/>
    </location>
</feature>
<feature type="transmembrane region" description="Helical" evidence="1">
    <location>
        <begin position="110"/>
        <end position="130"/>
    </location>
</feature>
<dbReference type="EMBL" id="CAJJDN010000040">
    <property type="protein sequence ID" value="CAD8080246.1"/>
    <property type="molecule type" value="Genomic_DNA"/>
</dbReference>
<dbReference type="OrthoDB" id="299563at2759"/>
<proteinExistence type="predicted"/>
<feature type="transmembrane region" description="Helical" evidence="1">
    <location>
        <begin position="6"/>
        <end position="32"/>
    </location>
</feature>
<evidence type="ECO:0000256" key="1">
    <source>
        <dbReference type="SAM" id="Phobius"/>
    </source>
</evidence>
<feature type="transmembrane region" description="Helical" evidence="1">
    <location>
        <begin position="44"/>
        <end position="60"/>
    </location>
</feature>
<dbReference type="Proteomes" id="UP000692954">
    <property type="component" value="Unassembled WGS sequence"/>
</dbReference>
<keyword evidence="1" id="KW-1133">Transmembrane helix</keyword>
<keyword evidence="1" id="KW-0472">Membrane</keyword>